<dbReference type="Pfam" id="PF00096">
    <property type="entry name" value="zf-C2H2"/>
    <property type="match status" value="3"/>
</dbReference>
<evidence type="ECO:0000256" key="5">
    <source>
        <dbReference type="ARBA" id="ARBA00022833"/>
    </source>
</evidence>
<dbReference type="PROSITE" id="PS00028">
    <property type="entry name" value="ZINC_FINGER_C2H2_1"/>
    <property type="match status" value="7"/>
</dbReference>
<evidence type="ECO:0000256" key="2">
    <source>
        <dbReference type="ARBA" id="ARBA00022723"/>
    </source>
</evidence>
<name>A0A834LYG7_RHYFE</name>
<feature type="binding site" evidence="8">
    <location>
        <position position="45"/>
    </location>
    <ligand>
        <name>Zn(2+)</name>
        <dbReference type="ChEBI" id="CHEBI:29105"/>
    </ligand>
</feature>
<organism evidence="11 12">
    <name type="scientific">Rhynchophorus ferrugineus</name>
    <name type="common">Red palm weevil</name>
    <name type="synonym">Curculio ferrugineus</name>
    <dbReference type="NCBI Taxonomy" id="354439"/>
    <lineage>
        <taxon>Eukaryota</taxon>
        <taxon>Metazoa</taxon>
        <taxon>Ecdysozoa</taxon>
        <taxon>Arthropoda</taxon>
        <taxon>Hexapoda</taxon>
        <taxon>Insecta</taxon>
        <taxon>Pterygota</taxon>
        <taxon>Neoptera</taxon>
        <taxon>Endopterygota</taxon>
        <taxon>Coleoptera</taxon>
        <taxon>Polyphaga</taxon>
        <taxon>Cucujiformia</taxon>
        <taxon>Curculionidae</taxon>
        <taxon>Dryophthorinae</taxon>
        <taxon>Rhynchophorus</taxon>
    </lineage>
</organism>
<gene>
    <name evidence="11" type="ORF">GWI33_021794</name>
</gene>
<keyword evidence="4 7" id="KW-0863">Zinc-finger</keyword>
<feature type="domain" description="C2H2-type" evidence="9">
    <location>
        <begin position="282"/>
        <end position="306"/>
    </location>
</feature>
<dbReference type="SUPFAM" id="SSF57716">
    <property type="entry name" value="Glucocorticoid receptor-like (DNA-binding domain)"/>
    <property type="match status" value="1"/>
</dbReference>
<comment type="caution">
    <text evidence="11">The sequence shown here is derived from an EMBL/GenBank/DDBJ whole genome shotgun (WGS) entry which is preliminary data.</text>
</comment>
<proteinExistence type="predicted"/>
<dbReference type="PANTHER" id="PTHR24376:SF216">
    <property type="entry name" value="ZINC FINGER PROTEIN 420-LIKE"/>
    <property type="match status" value="1"/>
</dbReference>
<dbReference type="InterPro" id="IPR013087">
    <property type="entry name" value="Znf_C2H2_type"/>
</dbReference>
<comment type="subcellular location">
    <subcellularLocation>
        <location evidence="1">Nucleus</location>
    </subcellularLocation>
</comment>
<dbReference type="Gene3D" id="3.40.1800.20">
    <property type="match status" value="1"/>
</dbReference>
<dbReference type="AlphaFoldDB" id="A0A834LYG7"/>
<keyword evidence="3" id="KW-0677">Repeat</keyword>
<evidence type="ECO:0000313" key="11">
    <source>
        <dbReference type="EMBL" id="KAF7264971.1"/>
    </source>
</evidence>
<dbReference type="GO" id="GO:0005634">
    <property type="term" value="C:nucleus"/>
    <property type="evidence" value="ECO:0007669"/>
    <property type="project" value="UniProtKB-SubCell"/>
</dbReference>
<dbReference type="InterPro" id="IPR036236">
    <property type="entry name" value="Znf_C2H2_sf"/>
</dbReference>
<dbReference type="Proteomes" id="UP000625711">
    <property type="component" value="Unassembled WGS sequence"/>
</dbReference>
<evidence type="ECO:0000256" key="4">
    <source>
        <dbReference type="ARBA" id="ARBA00022771"/>
    </source>
</evidence>
<accession>A0A834LYG7</accession>
<dbReference type="SMART" id="SM00868">
    <property type="entry name" value="zf-AD"/>
    <property type="match status" value="1"/>
</dbReference>
<feature type="binding site" evidence="8">
    <location>
        <position position="48"/>
    </location>
    <ligand>
        <name>Zn(2+)</name>
        <dbReference type="ChEBI" id="CHEBI:29105"/>
    </ligand>
</feature>
<keyword evidence="2 8" id="KW-0479">Metal-binding</keyword>
<dbReference type="PANTHER" id="PTHR24376">
    <property type="entry name" value="ZINC FINGER PROTEIN"/>
    <property type="match status" value="1"/>
</dbReference>
<evidence type="ECO:0000259" key="9">
    <source>
        <dbReference type="PROSITE" id="PS50157"/>
    </source>
</evidence>
<dbReference type="PROSITE" id="PS51915">
    <property type="entry name" value="ZAD"/>
    <property type="match status" value="1"/>
</dbReference>
<keyword evidence="6" id="KW-0539">Nucleus</keyword>
<dbReference type="GO" id="GO:0000978">
    <property type="term" value="F:RNA polymerase II cis-regulatory region sequence-specific DNA binding"/>
    <property type="evidence" value="ECO:0007669"/>
    <property type="project" value="TreeGrafter"/>
</dbReference>
<feature type="domain" description="C2H2-type" evidence="9">
    <location>
        <begin position="192"/>
        <end position="220"/>
    </location>
</feature>
<dbReference type="SMART" id="SM00355">
    <property type="entry name" value="ZnF_C2H2"/>
    <property type="match status" value="7"/>
</dbReference>
<feature type="domain" description="C2H2-type" evidence="9">
    <location>
        <begin position="254"/>
        <end position="281"/>
    </location>
</feature>
<dbReference type="OrthoDB" id="6105938at2759"/>
<reference evidence="11" key="1">
    <citation type="submission" date="2020-08" db="EMBL/GenBank/DDBJ databases">
        <title>Genome sequencing and assembly of the red palm weevil Rhynchophorus ferrugineus.</title>
        <authorList>
            <person name="Dias G.B."/>
            <person name="Bergman C.M."/>
            <person name="Manee M."/>
        </authorList>
    </citation>
    <scope>NUCLEOTIDE SEQUENCE</scope>
    <source>
        <strain evidence="11">AA-2017</strain>
        <tissue evidence="11">Whole larva</tissue>
    </source>
</reference>
<feature type="binding site" evidence="8">
    <location>
        <position position="7"/>
    </location>
    <ligand>
        <name>Zn(2+)</name>
        <dbReference type="ChEBI" id="CHEBI:29105"/>
    </ligand>
</feature>
<feature type="domain" description="C2H2-type" evidence="9">
    <location>
        <begin position="310"/>
        <end position="332"/>
    </location>
</feature>
<keyword evidence="12" id="KW-1185">Reference proteome</keyword>
<feature type="domain" description="ZAD" evidence="10">
    <location>
        <begin position="2"/>
        <end position="72"/>
    </location>
</feature>
<dbReference type="InterPro" id="IPR012934">
    <property type="entry name" value="Znf_AD"/>
</dbReference>
<dbReference type="PROSITE" id="PS50157">
    <property type="entry name" value="ZINC_FINGER_C2H2_2"/>
    <property type="match status" value="4"/>
</dbReference>
<dbReference type="Pfam" id="PF07776">
    <property type="entry name" value="zf-AD"/>
    <property type="match status" value="1"/>
</dbReference>
<evidence type="ECO:0000313" key="12">
    <source>
        <dbReference type="Proteomes" id="UP000625711"/>
    </source>
</evidence>
<dbReference type="GO" id="GO:0001228">
    <property type="term" value="F:DNA-binding transcription activator activity, RNA polymerase II-specific"/>
    <property type="evidence" value="ECO:0007669"/>
    <property type="project" value="TreeGrafter"/>
</dbReference>
<dbReference type="GO" id="GO:0008270">
    <property type="term" value="F:zinc ion binding"/>
    <property type="evidence" value="ECO:0007669"/>
    <property type="project" value="UniProtKB-UniRule"/>
</dbReference>
<evidence type="ECO:0000256" key="6">
    <source>
        <dbReference type="ARBA" id="ARBA00023242"/>
    </source>
</evidence>
<dbReference type="EMBL" id="JAACXV010015367">
    <property type="protein sequence ID" value="KAF7264971.1"/>
    <property type="molecule type" value="Genomic_DNA"/>
</dbReference>
<evidence type="ECO:0000256" key="1">
    <source>
        <dbReference type="ARBA" id="ARBA00004123"/>
    </source>
</evidence>
<dbReference type="SUPFAM" id="SSF57667">
    <property type="entry name" value="beta-beta-alpha zinc fingers"/>
    <property type="match status" value="4"/>
</dbReference>
<evidence type="ECO:0000259" key="10">
    <source>
        <dbReference type="PROSITE" id="PS51915"/>
    </source>
</evidence>
<protein>
    <submittedName>
        <fullName evidence="11">Uncharacterized protein</fullName>
    </submittedName>
</protein>
<evidence type="ECO:0000256" key="3">
    <source>
        <dbReference type="ARBA" id="ARBA00022737"/>
    </source>
</evidence>
<keyword evidence="5 8" id="KW-0862">Zinc</keyword>
<evidence type="ECO:0000256" key="7">
    <source>
        <dbReference type="PROSITE-ProRule" id="PRU00042"/>
    </source>
</evidence>
<sequence length="418" mass="48932">MERCRICLDSNNLSNIFETPEVAQNITTIACVDVLRDDGLPQYICILCKHELDISINFKSKCESTYNILKEQYYKLQVKDSSLMNISSGGNKTNDVLSIKSSGYIINCVKTNAEQNGDVPNECRNEINNKVDNSTETSINMFKDCYNRHQMEIVESTEDAESISDTEDQITDDQLVEITEFDTKFFKNINQYMCQKCDFYFANKESLIQHLNRIHPKTMTQCHVCLMYFPNTQISKEHIKQHHSVKKKYNDKQFRCKVCKMGVEQQSELNKHLCLHSVQNDFKCDLCNNSYKFQKQLDSHIKTVHAIIEFKCEYCNKKFSQPDVYRKHFLDHENVLDTTGIAKFTRKLQQCFKHENNELTCKDCNQVFSNTLHNETHKSTKPHVCSICHVSFYKRNGLENHLLEHDDLIKRVTYDENH</sequence>
<evidence type="ECO:0000256" key="8">
    <source>
        <dbReference type="PROSITE-ProRule" id="PRU01263"/>
    </source>
</evidence>
<dbReference type="Gene3D" id="3.30.160.60">
    <property type="entry name" value="Classic Zinc Finger"/>
    <property type="match status" value="3"/>
</dbReference>
<feature type="binding site" evidence="8">
    <location>
        <position position="4"/>
    </location>
    <ligand>
        <name>Zn(2+)</name>
        <dbReference type="ChEBI" id="CHEBI:29105"/>
    </ligand>
</feature>